<dbReference type="RefSeq" id="WP_128979580.1">
    <property type="nucleotide sequence ID" value="NZ_PDKJ01000003.1"/>
</dbReference>
<accession>A0A4Q0YFJ4</accession>
<evidence type="ECO:0008006" key="3">
    <source>
        <dbReference type="Google" id="ProtNLM"/>
    </source>
</evidence>
<dbReference type="Proteomes" id="UP000290172">
    <property type="component" value="Unassembled WGS sequence"/>
</dbReference>
<gene>
    <name evidence="1" type="ORF">CRV08_04700</name>
</gene>
<protein>
    <recommendedName>
        <fullName evidence="3">LysM domain-containing protein</fullName>
    </recommendedName>
</protein>
<evidence type="ECO:0000313" key="2">
    <source>
        <dbReference type="Proteomes" id="UP000290172"/>
    </source>
</evidence>
<dbReference type="EMBL" id="PDKJ01000003">
    <property type="protein sequence ID" value="RXJ69312.1"/>
    <property type="molecule type" value="Genomic_DNA"/>
</dbReference>
<sequence length="511" mass="55946">MTGTTNIEKIEDYEKNLSVGIDNEEITFLSKNGSSDFALASFSGYMSFTGQMAEKYGGAPGKLTSVVFSVSDGVITGTFDQNLNPQKDFDDVVGTALFSYGAAESGAFAGGMIAGPIGAILGGIGGGVTGGLFADDGWRLFKDSVESAQDNFSFYNGTIEGTMTPDEFLIKLHTEDPKYILKVFPEYTRYKQNNVSIESFSENDTLVSKLNYDKDLNKTTLFEQNKETNQLEPTLEQDLTTQDVIPLQENQNISGVAKILGKSEIDLAEYNNLTLENSKSLPTGTPIRSYVGNPEIISTPEGNIKLFENYDGSETAILPESITGEKTIINFDEDSSTLLYGDRTNPDKITYVDDVTNNYVEISKDSNGSYYKSLESNDDFTISYDNTKTITNIQITSDNVNLDEIANLTPYSKEDLQAFNFLDGDTVDSNTNFQLPASKEPDIQGGYGDITHFTTKDGHDIFVVPQEDGSSTSYGTFVDGFENQAVYERSSNGSYNITLSNEDGSSRTIKK</sequence>
<name>A0A4Q0YFJ4_9BACT</name>
<organism evidence="1 2">
    <name type="scientific">Halarcobacter ebronensis</name>
    <dbReference type="NCBI Taxonomy" id="1462615"/>
    <lineage>
        <taxon>Bacteria</taxon>
        <taxon>Pseudomonadati</taxon>
        <taxon>Campylobacterota</taxon>
        <taxon>Epsilonproteobacteria</taxon>
        <taxon>Campylobacterales</taxon>
        <taxon>Arcobacteraceae</taxon>
        <taxon>Halarcobacter</taxon>
    </lineage>
</organism>
<comment type="caution">
    <text evidence="1">The sequence shown here is derived from an EMBL/GenBank/DDBJ whole genome shotgun (WGS) entry which is preliminary data.</text>
</comment>
<evidence type="ECO:0000313" key="1">
    <source>
        <dbReference type="EMBL" id="RXJ69312.1"/>
    </source>
</evidence>
<dbReference type="AlphaFoldDB" id="A0A4Q0YFJ4"/>
<proteinExistence type="predicted"/>
<reference evidence="1 2" key="1">
    <citation type="submission" date="2017-10" db="EMBL/GenBank/DDBJ databases">
        <title>Genomics of the genus Arcobacter.</title>
        <authorList>
            <person name="Perez-Cataluna A."/>
            <person name="Figueras M.J."/>
        </authorList>
    </citation>
    <scope>NUCLEOTIDE SEQUENCE [LARGE SCALE GENOMIC DNA]</scope>
    <source>
        <strain evidence="1 2">CECT 8993</strain>
    </source>
</reference>